<evidence type="ECO:0000313" key="2">
    <source>
        <dbReference type="Proteomes" id="UP001597452"/>
    </source>
</evidence>
<dbReference type="EMBL" id="JBHUMZ010000021">
    <property type="protein sequence ID" value="MFD2639119.1"/>
    <property type="molecule type" value="Genomic_DNA"/>
</dbReference>
<sequence length="315" mass="36167">MTYSQYNELDLINILVCMCLEEELDGIENVFTKHGYNLISIDRNIDTSVGTIKYDLIISNKLKEYSLGFELKGNKASNLETDQLEKYKNVSSSELVKFGGLNSFNSEEHKLQTIIGINNHSSENVISFLEEQNYSFPVLAVDTSNIQIKHIRIIDNEINNVFKSPLIYKSFISLIKYDKDTPLENIAPDLIAIILKYSLEGKSNFTVDEVIDDLYCSIPNVFQIIGGDVKKAVRRKIIKLLDRLSKTELSVYLEWDSINQYWYIHRLHPDAHPNTLSSFREKGVAFVNRIREGKAYKQAQVNAGQLSLFDEDEYN</sequence>
<comment type="caution">
    <text evidence="1">The sequence shown here is derived from an EMBL/GenBank/DDBJ whole genome shotgun (WGS) entry which is preliminary data.</text>
</comment>
<gene>
    <name evidence="1" type="ORF">ACFSW4_09610</name>
</gene>
<name>A0ABW5QB04_9BACI</name>
<evidence type="ECO:0000313" key="1">
    <source>
        <dbReference type="EMBL" id="MFD2639119.1"/>
    </source>
</evidence>
<proteinExistence type="predicted"/>
<organism evidence="1 2">
    <name type="scientific">Piscibacillus salipiscarius</name>
    <dbReference type="NCBI Taxonomy" id="299480"/>
    <lineage>
        <taxon>Bacteria</taxon>
        <taxon>Bacillati</taxon>
        <taxon>Bacillota</taxon>
        <taxon>Bacilli</taxon>
        <taxon>Bacillales</taxon>
        <taxon>Bacillaceae</taxon>
        <taxon>Piscibacillus</taxon>
    </lineage>
</organism>
<accession>A0ABW5QB04</accession>
<keyword evidence="2" id="KW-1185">Reference proteome</keyword>
<dbReference type="RefSeq" id="WP_054751915.1">
    <property type="nucleotide sequence ID" value="NZ_JBHUMZ010000021.1"/>
</dbReference>
<protein>
    <submittedName>
        <fullName evidence="1">Uncharacterized protein</fullName>
    </submittedName>
</protein>
<reference evidence="2" key="1">
    <citation type="journal article" date="2019" name="Int. J. Syst. Evol. Microbiol.">
        <title>The Global Catalogue of Microorganisms (GCM) 10K type strain sequencing project: providing services to taxonomists for standard genome sequencing and annotation.</title>
        <authorList>
            <consortium name="The Broad Institute Genomics Platform"/>
            <consortium name="The Broad Institute Genome Sequencing Center for Infectious Disease"/>
            <person name="Wu L."/>
            <person name="Ma J."/>
        </authorList>
    </citation>
    <scope>NUCLEOTIDE SEQUENCE [LARGE SCALE GENOMIC DNA]</scope>
    <source>
        <strain evidence="2">TISTR 1571</strain>
    </source>
</reference>
<dbReference type="Proteomes" id="UP001597452">
    <property type="component" value="Unassembled WGS sequence"/>
</dbReference>